<dbReference type="PANTHER" id="PTHR30595:SF6">
    <property type="entry name" value="SCHLAFEN ALBA-2 DOMAIN-CONTAINING PROTEIN"/>
    <property type="match status" value="1"/>
</dbReference>
<keyword evidence="2" id="KW-0804">Transcription</keyword>
<dbReference type="Pfam" id="PF08279">
    <property type="entry name" value="HTH_11"/>
    <property type="match status" value="1"/>
</dbReference>
<dbReference type="Pfam" id="PF04326">
    <property type="entry name" value="SLFN_AlbA_2"/>
    <property type="match status" value="1"/>
</dbReference>
<dbReference type="InterPro" id="IPR036388">
    <property type="entry name" value="WH-like_DNA-bd_sf"/>
</dbReference>
<dbReference type="PROSITE" id="PS51000">
    <property type="entry name" value="HTH_DEOR_2"/>
    <property type="match status" value="1"/>
</dbReference>
<protein>
    <submittedName>
        <fullName evidence="4">HTH domain-containing protein</fullName>
    </submittedName>
</protein>
<name>A0A4Y8V8K5_9BACT</name>
<gene>
    <name evidence="4" type="ORF">EXN75_14425</name>
</gene>
<evidence type="ECO:0000313" key="5">
    <source>
        <dbReference type="Proteomes" id="UP000297872"/>
    </source>
</evidence>
<evidence type="ECO:0000259" key="3">
    <source>
        <dbReference type="PROSITE" id="PS51000"/>
    </source>
</evidence>
<dbReference type="EMBL" id="SGVY01000054">
    <property type="protein sequence ID" value="TFH76184.1"/>
    <property type="molecule type" value="Genomic_DNA"/>
</dbReference>
<dbReference type="InterPro" id="IPR013196">
    <property type="entry name" value="HTH_11"/>
</dbReference>
<comment type="caution">
    <text evidence="4">The sequence shown here is derived from an EMBL/GenBank/DDBJ whole genome shotgun (WGS) entry which is preliminary data.</text>
</comment>
<dbReference type="InterPro" id="IPR001034">
    <property type="entry name" value="DeoR_HTH"/>
</dbReference>
<dbReference type="Gene3D" id="3.30.565.60">
    <property type="match status" value="1"/>
</dbReference>
<dbReference type="Pfam" id="PF13749">
    <property type="entry name" value="HATPase_c_4"/>
    <property type="match status" value="1"/>
</dbReference>
<dbReference type="RefSeq" id="WP_134844340.1">
    <property type="nucleotide sequence ID" value="NZ_SGVY01000054.1"/>
</dbReference>
<dbReference type="InterPro" id="IPR038461">
    <property type="entry name" value="Schlafen_AlbA_2_dom_sf"/>
</dbReference>
<dbReference type="Proteomes" id="UP000297872">
    <property type="component" value="Unassembled WGS sequence"/>
</dbReference>
<evidence type="ECO:0000256" key="1">
    <source>
        <dbReference type="ARBA" id="ARBA00023015"/>
    </source>
</evidence>
<dbReference type="InterPro" id="IPR007421">
    <property type="entry name" value="Schlafen_AlbA_2_dom"/>
</dbReference>
<evidence type="ECO:0000256" key="2">
    <source>
        <dbReference type="ARBA" id="ARBA00023163"/>
    </source>
</evidence>
<dbReference type="OrthoDB" id="9807907at2"/>
<dbReference type="SUPFAM" id="SSF46785">
    <property type="entry name" value="Winged helix' DNA-binding domain"/>
    <property type="match status" value="1"/>
</dbReference>
<accession>A0A4Y8V8K5</accession>
<organism evidence="4 5">
    <name type="scientific">Segatella hominis</name>
    <dbReference type="NCBI Taxonomy" id="2518605"/>
    <lineage>
        <taxon>Bacteria</taxon>
        <taxon>Pseudomonadati</taxon>
        <taxon>Bacteroidota</taxon>
        <taxon>Bacteroidia</taxon>
        <taxon>Bacteroidales</taxon>
        <taxon>Prevotellaceae</taxon>
        <taxon>Segatella</taxon>
    </lineage>
</organism>
<keyword evidence="1" id="KW-0805">Transcription regulation</keyword>
<dbReference type="GO" id="GO:0003700">
    <property type="term" value="F:DNA-binding transcription factor activity"/>
    <property type="evidence" value="ECO:0007669"/>
    <property type="project" value="InterPro"/>
</dbReference>
<dbReference type="InterPro" id="IPR038475">
    <property type="entry name" value="RecG_C_sf"/>
</dbReference>
<dbReference type="GeneID" id="302996462"/>
<keyword evidence="5" id="KW-1185">Reference proteome</keyword>
<evidence type="ECO:0000313" key="4">
    <source>
        <dbReference type="EMBL" id="TFH76184.1"/>
    </source>
</evidence>
<reference evidence="4 5" key="1">
    <citation type="submission" date="2019-02" db="EMBL/GenBank/DDBJ databases">
        <title>Draft Genome Sequence of the Prevotella sp. BCRC 81118, Isolated from Human Feces.</title>
        <authorList>
            <person name="Huang C.-H."/>
        </authorList>
    </citation>
    <scope>NUCLEOTIDE SEQUENCE [LARGE SCALE GENOMIC DNA]</scope>
    <source>
        <strain evidence="4 5">BCRC 81118</strain>
    </source>
</reference>
<sequence length="463" mass="52469">MLSESQNIEYKESWRDEYLKWICGFANAQGGHIFIGVNDEKQVIGLPDAKKLMEDIPNKIVNYLGIVEDVNLLTEGEKEYIEIVVTPSSMPVAYRGVYHYRSGSTKQELKGLALQNFILKKMGWSWDDMPVAGATLNDIDRQAIDYFLRKGIEVGRISGDAYTSSTEAVLRSLNLITEEGQLKQAALLLFGKNPKRFFVSCDFRIGRFHNDESDLITQDVVEGNILQMVNRIIELLRSKYLLSPIHYEGITRIEQLEIPEDVLREAICNAIVHRDYMGVHTQMKVYDDCIMLWNDGKLPEGINQEKLFAEHASQPRNRNIANAFYKAGFIETWGRGINKIRQGLKKMGLPEPKIENHVSGTLITIYRNVGVNGTNNTNNVGNMSETNVGNMSETNLTERQRFILSSIKKNPLITGKEMSETLSVTQRTVERDLAAMQKAGIIRHEGKVNAGVWVVLEKPQKKD</sequence>
<dbReference type="PANTHER" id="PTHR30595">
    <property type="entry name" value="GLPR-RELATED TRANSCRIPTIONAL REPRESSOR"/>
    <property type="match status" value="1"/>
</dbReference>
<proteinExistence type="predicted"/>
<dbReference type="Gene3D" id="1.10.10.10">
    <property type="entry name" value="Winged helix-like DNA-binding domain superfamily/Winged helix DNA-binding domain"/>
    <property type="match status" value="1"/>
</dbReference>
<feature type="domain" description="HTH deoR-type" evidence="3">
    <location>
        <begin position="396"/>
        <end position="450"/>
    </location>
</feature>
<dbReference type="AlphaFoldDB" id="A0A4Y8V8K5"/>
<dbReference type="Gene3D" id="3.30.950.30">
    <property type="entry name" value="Schlafen, AAA domain"/>
    <property type="match status" value="1"/>
</dbReference>
<dbReference type="InterPro" id="IPR036390">
    <property type="entry name" value="WH_DNA-bd_sf"/>
</dbReference>